<feature type="domain" description="ABC3 transporter permease C-terminal" evidence="9">
    <location>
        <begin position="330"/>
        <end position="402"/>
    </location>
</feature>
<sequence length="509" mass="50050">MFFTYLRRELRNRRKQTVVVAIGLAVAIALVIVVNSVSAGVRDAQASVLESVYGVGTDVTVTQAGEPGAGGPGAFAFGSEDGEASEDGTRSLAQDNLSVARGSASFDVSALETVAALDHVTGVSATLGLQNTSFSGEMPDFEAMQEQMEAGERPEPGTAGGGGAAGGSSFEVNSFDVTGVDPAADAVGPLTTVEVAEGRTLTADDADANVAVLDATYAEQQELAVGDTLTLAGTELEIVGTVTSTTGDGVATASDVYVPLAVAQTLASLDGQVTDLYVSVDSASNVDEVASAIEAALPDASVSTQSDLAEDVTGSLSTASSLVGTLGTWLSIIVLAAAFGLAILFTVSGVNRRTRELGTLKAIGWSRNRVVGQIAGESVAQGLIGGVAGVLLGGLAVAAINLAGITLTGSSGGGAFSFGGGGDVGDRLQQMGGQAPDAGAAGAAAPGGGPFGGGGAVASAVDVVLSAPVSLWIVLAAVGLAVLGGLLAGVVGGRRAARLRPAEALRSLA</sequence>
<dbReference type="AlphaFoldDB" id="A0AA41U5G7"/>
<evidence type="ECO:0000259" key="10">
    <source>
        <dbReference type="Pfam" id="PF12704"/>
    </source>
</evidence>
<keyword evidence="3 8" id="KW-0812">Transmembrane</keyword>
<dbReference type="Pfam" id="PF02687">
    <property type="entry name" value="FtsX"/>
    <property type="match status" value="1"/>
</dbReference>
<reference evidence="11" key="1">
    <citation type="submission" date="2022-01" db="EMBL/GenBank/DDBJ databases">
        <title>Antribacter sp. nov., isolated from Guizhou of China.</title>
        <authorList>
            <person name="Chengliang C."/>
            <person name="Ya Z."/>
        </authorList>
    </citation>
    <scope>NUCLEOTIDE SEQUENCE</scope>
    <source>
        <strain evidence="11">KLBMP 9083</strain>
    </source>
</reference>
<feature type="region of interest" description="Disordered" evidence="7">
    <location>
        <begin position="64"/>
        <end position="89"/>
    </location>
</feature>
<protein>
    <submittedName>
        <fullName evidence="11">ABC transporter permease</fullName>
    </submittedName>
</protein>
<evidence type="ECO:0000256" key="4">
    <source>
        <dbReference type="ARBA" id="ARBA00022989"/>
    </source>
</evidence>
<accession>A0AA41U5G7</accession>
<dbReference type="PANTHER" id="PTHR30572">
    <property type="entry name" value="MEMBRANE COMPONENT OF TRANSPORTER-RELATED"/>
    <property type="match status" value="1"/>
</dbReference>
<dbReference type="RefSeq" id="WP_236087724.1">
    <property type="nucleotide sequence ID" value="NZ_JAKGSG010000011.1"/>
</dbReference>
<dbReference type="InterPro" id="IPR025857">
    <property type="entry name" value="MacB_PCD"/>
</dbReference>
<keyword evidence="5 8" id="KW-0472">Membrane</keyword>
<evidence type="ECO:0000256" key="7">
    <source>
        <dbReference type="SAM" id="MobiDB-lite"/>
    </source>
</evidence>
<evidence type="ECO:0000256" key="8">
    <source>
        <dbReference type="SAM" id="Phobius"/>
    </source>
</evidence>
<name>A0AA41U5G7_9MICO</name>
<organism evidence="11 12">
    <name type="scientific">Antribacter soli</name>
    <dbReference type="NCBI Taxonomy" id="2910976"/>
    <lineage>
        <taxon>Bacteria</taxon>
        <taxon>Bacillati</taxon>
        <taxon>Actinomycetota</taxon>
        <taxon>Actinomycetes</taxon>
        <taxon>Micrococcales</taxon>
        <taxon>Promicromonosporaceae</taxon>
        <taxon>Antribacter</taxon>
    </lineage>
</organism>
<dbReference type="InterPro" id="IPR003838">
    <property type="entry name" value="ABC3_permease_C"/>
</dbReference>
<evidence type="ECO:0000256" key="1">
    <source>
        <dbReference type="ARBA" id="ARBA00004651"/>
    </source>
</evidence>
<comment type="similarity">
    <text evidence="6">Belongs to the ABC-4 integral membrane protein family.</text>
</comment>
<evidence type="ECO:0000256" key="3">
    <source>
        <dbReference type="ARBA" id="ARBA00022692"/>
    </source>
</evidence>
<dbReference type="InterPro" id="IPR050250">
    <property type="entry name" value="Macrolide_Exporter_MacB"/>
</dbReference>
<dbReference type="GO" id="GO:0005886">
    <property type="term" value="C:plasma membrane"/>
    <property type="evidence" value="ECO:0007669"/>
    <property type="project" value="UniProtKB-SubCell"/>
</dbReference>
<gene>
    <name evidence="11" type="ORF">L1785_03385</name>
</gene>
<dbReference type="PANTHER" id="PTHR30572:SF4">
    <property type="entry name" value="ABC TRANSPORTER PERMEASE YTRF"/>
    <property type="match status" value="1"/>
</dbReference>
<evidence type="ECO:0000256" key="5">
    <source>
        <dbReference type="ARBA" id="ARBA00023136"/>
    </source>
</evidence>
<keyword evidence="12" id="KW-1185">Reference proteome</keyword>
<keyword evidence="2" id="KW-1003">Cell membrane</keyword>
<proteinExistence type="inferred from homology"/>
<dbReference type="EMBL" id="JAKGSG010000011">
    <property type="protein sequence ID" value="MCF4120013.1"/>
    <property type="molecule type" value="Genomic_DNA"/>
</dbReference>
<keyword evidence="4 8" id="KW-1133">Transmembrane helix</keyword>
<evidence type="ECO:0000259" key="9">
    <source>
        <dbReference type="Pfam" id="PF02687"/>
    </source>
</evidence>
<dbReference type="Proteomes" id="UP001165405">
    <property type="component" value="Unassembled WGS sequence"/>
</dbReference>
<evidence type="ECO:0000256" key="2">
    <source>
        <dbReference type="ARBA" id="ARBA00022475"/>
    </source>
</evidence>
<feature type="transmembrane region" description="Helical" evidence="8">
    <location>
        <begin position="469"/>
        <end position="491"/>
    </location>
</feature>
<comment type="caution">
    <text evidence="11">The sequence shown here is derived from an EMBL/GenBank/DDBJ whole genome shotgun (WGS) entry which is preliminary data.</text>
</comment>
<feature type="region of interest" description="Disordered" evidence="7">
    <location>
        <begin position="147"/>
        <end position="168"/>
    </location>
</feature>
<evidence type="ECO:0000313" key="11">
    <source>
        <dbReference type="EMBL" id="MCF4120013.1"/>
    </source>
</evidence>
<comment type="subcellular location">
    <subcellularLocation>
        <location evidence="1">Cell membrane</location>
        <topology evidence="1">Multi-pass membrane protein</topology>
    </subcellularLocation>
</comment>
<feature type="domain" description="MacB-like periplasmic core" evidence="10">
    <location>
        <begin position="17"/>
        <end position="295"/>
    </location>
</feature>
<evidence type="ECO:0000256" key="6">
    <source>
        <dbReference type="ARBA" id="ARBA00038076"/>
    </source>
</evidence>
<evidence type="ECO:0000313" key="12">
    <source>
        <dbReference type="Proteomes" id="UP001165405"/>
    </source>
</evidence>
<feature type="transmembrane region" description="Helical" evidence="8">
    <location>
        <begin position="383"/>
        <end position="407"/>
    </location>
</feature>
<dbReference type="GO" id="GO:0022857">
    <property type="term" value="F:transmembrane transporter activity"/>
    <property type="evidence" value="ECO:0007669"/>
    <property type="project" value="TreeGrafter"/>
</dbReference>
<dbReference type="Pfam" id="PF12704">
    <property type="entry name" value="MacB_PCD"/>
    <property type="match status" value="1"/>
</dbReference>
<feature type="transmembrane region" description="Helical" evidence="8">
    <location>
        <begin position="326"/>
        <end position="347"/>
    </location>
</feature>